<organism evidence="3 4">
    <name type="scientific">Petrimonas mucosa</name>
    <dbReference type="NCBI Taxonomy" id="1642646"/>
    <lineage>
        <taxon>Bacteria</taxon>
        <taxon>Pseudomonadati</taxon>
        <taxon>Bacteroidota</taxon>
        <taxon>Bacteroidia</taxon>
        <taxon>Bacteroidales</taxon>
        <taxon>Dysgonomonadaceae</taxon>
        <taxon>Petrimonas</taxon>
    </lineage>
</organism>
<evidence type="ECO:0000256" key="1">
    <source>
        <dbReference type="ARBA" id="ARBA00005953"/>
    </source>
</evidence>
<sequence length="125" mass="14755">MKVRDYECDTQGHVNNANYQHYFEVTRHEFLEKVGLNFHQLHLQGVDAVVSRVEIRYKVPLIGMDRFNCTVSRIERVGVKYIFHQEIFRQPDNVLCARAKIEVVNLVNGKLAKPELFDEAFREYI</sequence>
<evidence type="ECO:0000313" key="3">
    <source>
        <dbReference type="EMBL" id="SCM59272.1"/>
    </source>
</evidence>
<evidence type="ECO:0000313" key="4">
    <source>
        <dbReference type="Proteomes" id="UP000178485"/>
    </source>
</evidence>
<keyword evidence="4" id="KW-1185">Reference proteome</keyword>
<reference evidence="3 4" key="1">
    <citation type="submission" date="2016-08" db="EMBL/GenBank/DDBJ databases">
        <authorList>
            <person name="Seilhamer J.J."/>
        </authorList>
    </citation>
    <scope>NUCLEOTIDE SEQUENCE [LARGE SCALE GENOMIC DNA]</scope>
    <source>
        <strain evidence="3">ING2-E5A</strain>
    </source>
</reference>
<dbReference type="InterPro" id="IPR050563">
    <property type="entry name" value="4-hydroxybenzoyl-CoA_TE"/>
</dbReference>
<dbReference type="InterPro" id="IPR029069">
    <property type="entry name" value="HotDog_dom_sf"/>
</dbReference>
<dbReference type="GO" id="GO:0047617">
    <property type="term" value="F:fatty acyl-CoA hydrolase activity"/>
    <property type="evidence" value="ECO:0007669"/>
    <property type="project" value="TreeGrafter"/>
</dbReference>
<dbReference type="Proteomes" id="UP000178485">
    <property type="component" value="Chromosome i"/>
</dbReference>
<dbReference type="EMBL" id="LT608328">
    <property type="protein sequence ID" value="SCM59272.1"/>
    <property type="molecule type" value="Genomic_DNA"/>
</dbReference>
<proteinExistence type="inferred from homology"/>
<dbReference type="RefSeq" id="WP_276744024.1">
    <property type="nucleotide sequence ID" value="NZ_DUQN01000032.1"/>
</dbReference>
<dbReference type="EC" id="3.1.2.-" evidence="3"/>
<dbReference type="KEGG" id="pmuc:ING2E5A_2475"/>
<dbReference type="SUPFAM" id="SSF54637">
    <property type="entry name" value="Thioesterase/thiol ester dehydrase-isomerase"/>
    <property type="match status" value="1"/>
</dbReference>
<dbReference type="CDD" id="cd00586">
    <property type="entry name" value="4HBT"/>
    <property type="match status" value="1"/>
</dbReference>
<dbReference type="Pfam" id="PF13279">
    <property type="entry name" value="4HBT_2"/>
    <property type="match status" value="1"/>
</dbReference>
<dbReference type="PANTHER" id="PTHR31793">
    <property type="entry name" value="4-HYDROXYBENZOYL-COA THIOESTERASE FAMILY MEMBER"/>
    <property type="match status" value="1"/>
</dbReference>
<protein>
    <submittedName>
        <fullName evidence="3">Acyl-acyl carrier protein thioesterase ATL4, chloroplastic</fullName>
        <ecNumber evidence="3">3.1.2.-</ecNumber>
    </submittedName>
</protein>
<dbReference type="AlphaFoldDB" id="A0A1G4G9R3"/>
<dbReference type="Gene3D" id="3.10.129.10">
    <property type="entry name" value="Hotdog Thioesterase"/>
    <property type="match status" value="1"/>
</dbReference>
<dbReference type="STRING" id="1642646.ING2E5A_2475"/>
<evidence type="ECO:0000256" key="2">
    <source>
        <dbReference type="ARBA" id="ARBA00022801"/>
    </source>
</evidence>
<keyword evidence="2 3" id="KW-0378">Hydrolase</keyword>
<gene>
    <name evidence="3" type="primary">ALT4</name>
    <name evidence="3" type="ORF">ING2E5A_2475</name>
</gene>
<dbReference type="PANTHER" id="PTHR31793:SF27">
    <property type="entry name" value="NOVEL THIOESTERASE SUPERFAMILY DOMAIN AND SAPOSIN A-TYPE DOMAIN CONTAINING PROTEIN (0610012H03RIK)"/>
    <property type="match status" value="1"/>
</dbReference>
<comment type="similarity">
    <text evidence="1">Belongs to the 4-hydroxybenzoyl-CoA thioesterase family.</text>
</comment>
<name>A0A1G4G9R3_9BACT</name>
<accession>A0A1G4G9R3</accession>